<dbReference type="PANTHER" id="PTHR14381:SF1">
    <property type="entry name" value="F-BOX_WD REPEAT-CONTAINING PROTEIN 4"/>
    <property type="match status" value="1"/>
</dbReference>
<evidence type="ECO:0000313" key="4">
    <source>
        <dbReference type="Proteomes" id="UP000501346"/>
    </source>
</evidence>
<name>A0A6C1DPE5_SACPS</name>
<dbReference type="SUPFAM" id="SSF81383">
    <property type="entry name" value="F-box domain"/>
    <property type="match status" value="1"/>
</dbReference>
<dbReference type="EMBL" id="CP048985">
    <property type="protein sequence ID" value="QID78735.1"/>
    <property type="molecule type" value="Genomic_DNA"/>
</dbReference>
<dbReference type="InterPro" id="IPR036047">
    <property type="entry name" value="F-box-like_dom_sf"/>
</dbReference>
<feature type="compositionally biased region" description="Polar residues" evidence="1">
    <location>
        <begin position="265"/>
        <end position="275"/>
    </location>
</feature>
<dbReference type="Pfam" id="PF12937">
    <property type="entry name" value="F-box-like"/>
    <property type="match status" value="1"/>
</dbReference>
<dbReference type="Gene3D" id="1.20.1280.50">
    <property type="match status" value="1"/>
</dbReference>
<dbReference type="InterPro" id="IPR052301">
    <property type="entry name" value="SCF_F-box/WD-repeat"/>
</dbReference>
<accession>A0A6C1DPE5</accession>
<evidence type="ECO:0000259" key="2">
    <source>
        <dbReference type="PROSITE" id="PS50181"/>
    </source>
</evidence>
<gene>
    <name evidence="3" type="primary">MFB1_1</name>
    <name evidence="3" type="ORF">GRS66_000955</name>
</gene>
<dbReference type="PANTHER" id="PTHR14381">
    <property type="entry name" value="DACTYLIN"/>
    <property type="match status" value="1"/>
</dbReference>
<dbReference type="Proteomes" id="UP000501346">
    <property type="component" value="Chromosome ScIV"/>
</dbReference>
<dbReference type="GO" id="GO:0019005">
    <property type="term" value="C:SCF ubiquitin ligase complex"/>
    <property type="evidence" value="ECO:0007669"/>
    <property type="project" value="TreeGrafter"/>
</dbReference>
<dbReference type="AlphaFoldDB" id="A0A6C1DPE5"/>
<sequence length="465" mass="53182">MTLFSCSVQMPLEERSLTNLPLNLLFRILSHLDMNDLQNIGKTCTLLRMLANENIVYRNAVIGSNGNMWWTKNVLVDVFDVLNFNRKAMKTLNSHNISLVASLRNVQRKYKLGVIDPARKTISYRTNEVESKEKGSVKDLNMDLNEPTEITREQIAHTAILQGMNQFIELNDKAFRTHSADSDDTYIEENNGEIHSLHGLEKNTTFEEDLVKKPPFIPSPTFSNYSRSSTNSVFSSSSPKLLDDDWNNITMDFTKSRDPDYKEMTPTSTESSDSITRLRKSNKVKDKAELFEKLIFRDSRPLKTKKKDNPRLKLSSSLSANDEDFRKIISPPSDILPKVGRRSVSRGYLEEIERHYPDFNGETTNPLAIKRVNSTKIANYEQLIIKENSSNCKGITEKNDEKKFQRSHTSPVIELSKPHQRSKLKAVVTDGNKICYRKIELDNPSGSNTNDHVIKRLDANTDFNI</sequence>
<evidence type="ECO:0000256" key="1">
    <source>
        <dbReference type="SAM" id="MobiDB-lite"/>
    </source>
</evidence>
<dbReference type="OrthoDB" id="3219396at2759"/>
<feature type="compositionally biased region" description="Basic and acidic residues" evidence="1">
    <location>
        <begin position="254"/>
        <end position="263"/>
    </location>
</feature>
<proteinExistence type="predicted"/>
<dbReference type="PROSITE" id="PS50181">
    <property type="entry name" value="FBOX"/>
    <property type="match status" value="1"/>
</dbReference>
<dbReference type="GO" id="GO:0031146">
    <property type="term" value="P:SCF-dependent proteasomal ubiquitin-dependent protein catabolic process"/>
    <property type="evidence" value="ECO:0007669"/>
    <property type="project" value="TreeGrafter"/>
</dbReference>
<evidence type="ECO:0000313" key="3">
    <source>
        <dbReference type="EMBL" id="QID78735.1"/>
    </source>
</evidence>
<feature type="domain" description="F-box" evidence="2">
    <location>
        <begin position="14"/>
        <end position="60"/>
    </location>
</feature>
<organism evidence="3 4">
    <name type="scientific">Saccharomyces pastorianus</name>
    <name type="common">Lager yeast</name>
    <name type="synonym">Saccharomyces cerevisiae x Saccharomyces eubayanus</name>
    <dbReference type="NCBI Taxonomy" id="27292"/>
    <lineage>
        <taxon>Eukaryota</taxon>
        <taxon>Fungi</taxon>
        <taxon>Dikarya</taxon>
        <taxon>Ascomycota</taxon>
        <taxon>Saccharomycotina</taxon>
        <taxon>Saccharomycetes</taxon>
        <taxon>Saccharomycetales</taxon>
        <taxon>Saccharomycetaceae</taxon>
        <taxon>Saccharomyces</taxon>
    </lineage>
</organism>
<reference evidence="3 4" key="1">
    <citation type="journal article" date="2019" name="BMC Genomics">
        <title>Chromosome level assembly and comparative genome analysis confirm lager-brewing yeasts originated from a single hybridization.</title>
        <authorList>
            <person name="Salazar A.N."/>
            <person name="Gorter de Vries A.R."/>
            <person name="van den Broek M."/>
            <person name="Brouwers N."/>
            <person name="de la Torre Cortes P."/>
            <person name="Kuijpers N.G.A."/>
            <person name="Daran J.G."/>
            <person name="Abeel T."/>
        </authorList>
    </citation>
    <scope>NUCLEOTIDE SEQUENCE [LARGE SCALE GENOMIC DNA]</scope>
    <source>
        <strain evidence="3 4">CBS 1483</strain>
    </source>
</reference>
<dbReference type="SMART" id="SM00256">
    <property type="entry name" value="FBOX"/>
    <property type="match status" value="1"/>
</dbReference>
<feature type="region of interest" description="Disordered" evidence="1">
    <location>
        <begin position="253"/>
        <end position="279"/>
    </location>
</feature>
<protein>
    <submittedName>
        <fullName evidence="3">Mitochondrial F-box protein mfb1</fullName>
    </submittedName>
</protein>
<dbReference type="InterPro" id="IPR001810">
    <property type="entry name" value="F-box_dom"/>
</dbReference>
<keyword evidence="4" id="KW-1185">Reference proteome</keyword>
<dbReference type="CDD" id="cd22146">
    <property type="entry name" value="F-box_ScMFB1-like"/>
    <property type="match status" value="1"/>
</dbReference>